<evidence type="ECO:0000259" key="2">
    <source>
        <dbReference type="Pfam" id="PF13532"/>
    </source>
</evidence>
<dbReference type="OrthoDB" id="2163491at2759"/>
<dbReference type="SUPFAM" id="SSF51197">
    <property type="entry name" value="Clavaminate synthase-like"/>
    <property type="match status" value="1"/>
</dbReference>
<keyword evidence="4" id="KW-1185">Reference proteome</keyword>
<evidence type="ECO:0000313" key="3">
    <source>
        <dbReference type="EMBL" id="CCF53995.1"/>
    </source>
</evidence>
<reference evidence="3 4" key="1">
    <citation type="journal article" date="2012" name="Plant Cell">
        <title>Genome comparison of barley and maize smut fungi reveals targeted loss of RNA silencing components and species-specific presence of transposable elements.</title>
        <authorList>
            <person name="Laurie J.D."/>
            <person name="Ali S."/>
            <person name="Linning R."/>
            <person name="Mannhaupt G."/>
            <person name="Wong P."/>
            <person name="Gueldener U."/>
            <person name="Muensterkoetter M."/>
            <person name="Moore R."/>
            <person name="Kahmann R."/>
            <person name="Bakkeren G."/>
            <person name="Schirawski J."/>
        </authorList>
    </citation>
    <scope>NUCLEOTIDE SEQUENCE [LARGE SCALE GENOMIC DNA]</scope>
    <source>
        <strain evidence="4">Uh4875-4</strain>
    </source>
</reference>
<evidence type="ECO:0000256" key="1">
    <source>
        <dbReference type="SAM" id="MobiDB-lite"/>
    </source>
</evidence>
<sequence length="805" mass="88863">MPTSGPLIWSETRQELCESLPYYRAYQTGCYVSSSCLARPPSSVLLRSSLSQATLKDSIAYGYLLAGWPSRRDAFAHNGRVIISHGGGKSQVITPRTTTTPSTAASSEPKKASLKQDQSADDSSTIRALLHSARHSLPIVLIAAENYALLPFKLNCGYAVLGWYLITDAWAEREVGGGKEREEVGKAEGFVRCKFRFEWIEAQGEPWWQLSRKDKEKEWNPRSRIETFSKSQRQVTKRMKQVTKRMESKPSEKASVSSSRPSSAPSSHSSSTPTSGTTTPTAMTPEERKNLLFGPLPSTTLPSLISKTSRSLNSASPCTLTNSASCLSCRHPSPIVFSLGWICLGPSCPQFFLLPNTHHPPLESSLNFSSSFLHPLGAILNFSFPSCQPPFPLIPMRPSSRSMDQSRGLWCKHCGRLSCRELIFQPRCSHCNSAVGKWKPLPTIPPPQLNSGVFDFDGKEGGAFDPVISASSGIKMEMKTVGEGGERMVVYSFTFDAMFGDCAVHLVQADTHGGGEEREADEIFRAFQRHAWPTDSNKKSVGKRKRKESDNLAFIPSPEDTQRSSSNSSSTSGTSPDSGQRHSNKKEECLHVIPFRRHQLKSSAGLGRMLTQQFTCNYGVPYKHIVAMGTLPLHPTSSPPPIISTLRLLQHRTCLSLSCSSPSSSSLSSPTSSFRGFNEIYPVLYLQHQKMSFHDDGEPGLGPIVSSLSLGSTCRMKFRLKSKHQPHHTDLTAKVRTLLDLPLRHGSVVVQQGSDLQKYFEHSVSPDGFRIAVTGRWIDELVNDKTPNSRPCRVIAGKREMSREK</sequence>
<name>I2G4A2_USTHO</name>
<dbReference type="Gene3D" id="2.30.280.10">
    <property type="entry name" value="SRA-YDG"/>
    <property type="match status" value="1"/>
</dbReference>
<accession>I2G4A2</accession>
<feature type="compositionally biased region" description="Low complexity" evidence="1">
    <location>
        <begin position="94"/>
        <end position="107"/>
    </location>
</feature>
<comment type="caution">
    <text evidence="3">The sequence shown here is derived from an EMBL/GenBank/DDBJ whole genome shotgun (WGS) entry which is preliminary data.</text>
</comment>
<dbReference type="Gene3D" id="2.60.120.590">
    <property type="entry name" value="Alpha-ketoglutarate-dependent dioxygenase AlkB-like"/>
    <property type="match status" value="1"/>
</dbReference>
<dbReference type="InterPro" id="IPR027450">
    <property type="entry name" value="AlkB-like"/>
</dbReference>
<dbReference type="InterPro" id="IPR037151">
    <property type="entry name" value="AlkB-like_sf"/>
</dbReference>
<dbReference type="HOGENOM" id="CLU_012627_2_0_1"/>
<organism evidence="3 4">
    <name type="scientific">Ustilago hordei</name>
    <name type="common">Barley covered smut fungus</name>
    <dbReference type="NCBI Taxonomy" id="120017"/>
    <lineage>
        <taxon>Eukaryota</taxon>
        <taxon>Fungi</taxon>
        <taxon>Dikarya</taxon>
        <taxon>Basidiomycota</taxon>
        <taxon>Ustilaginomycotina</taxon>
        <taxon>Ustilaginomycetes</taxon>
        <taxon>Ustilaginales</taxon>
        <taxon>Ustilaginaceae</taxon>
        <taxon>Ustilago</taxon>
    </lineage>
</organism>
<proteinExistence type="predicted"/>
<feature type="region of interest" description="Disordered" evidence="1">
    <location>
        <begin position="219"/>
        <end position="283"/>
    </location>
</feature>
<dbReference type="AlphaFoldDB" id="I2G4A2"/>
<dbReference type="Proteomes" id="UP000006174">
    <property type="component" value="Unassembled WGS sequence"/>
</dbReference>
<dbReference type="InterPro" id="IPR036987">
    <property type="entry name" value="SRA-YDG_sf"/>
</dbReference>
<protein>
    <recommendedName>
        <fullName evidence="2">Alpha-ketoglutarate-dependent dioxygenase AlkB-like domain-containing protein</fullName>
    </recommendedName>
</protein>
<feature type="compositionally biased region" description="Low complexity" evidence="1">
    <location>
        <begin position="253"/>
        <end position="283"/>
    </location>
</feature>
<dbReference type="STRING" id="1128400.I2G4A2"/>
<dbReference type="OMA" id="ESHAREY"/>
<gene>
    <name evidence="3" type="ORF">UHOR_16306</name>
</gene>
<feature type="region of interest" description="Disordered" evidence="1">
    <location>
        <begin position="534"/>
        <end position="588"/>
    </location>
</feature>
<dbReference type="eggNOG" id="ENOG502RXJJ">
    <property type="taxonomic scope" value="Eukaryota"/>
</dbReference>
<feature type="compositionally biased region" description="Low complexity" evidence="1">
    <location>
        <begin position="564"/>
        <end position="578"/>
    </location>
</feature>
<feature type="domain" description="Alpha-ketoglutarate-dependent dioxygenase AlkB-like" evidence="2">
    <location>
        <begin position="684"/>
        <end position="767"/>
    </location>
</feature>
<dbReference type="EMBL" id="CAGI01000187">
    <property type="protein sequence ID" value="CCF53995.1"/>
    <property type="molecule type" value="Genomic_DNA"/>
</dbReference>
<feature type="region of interest" description="Disordered" evidence="1">
    <location>
        <begin position="87"/>
        <end position="119"/>
    </location>
</feature>
<dbReference type="Pfam" id="PF13532">
    <property type="entry name" value="2OG-FeII_Oxy_2"/>
    <property type="match status" value="1"/>
</dbReference>
<evidence type="ECO:0000313" key="4">
    <source>
        <dbReference type="Proteomes" id="UP000006174"/>
    </source>
</evidence>